<dbReference type="AntiFam" id="ANF00095">
    <property type="entry name" value="Shadow ORF (opposite ABC transporters)"/>
</dbReference>
<organism evidence="2">
    <name type="scientific">mine drainage metagenome</name>
    <dbReference type="NCBI Taxonomy" id="410659"/>
    <lineage>
        <taxon>unclassified sequences</taxon>
        <taxon>metagenomes</taxon>
        <taxon>ecological metagenomes</taxon>
    </lineage>
</organism>
<dbReference type="AlphaFoldDB" id="A0A1J5PHR4"/>
<name>A0A1J5PHR4_9ZZZZ</name>
<feature type="region of interest" description="Disordered" evidence="1">
    <location>
        <begin position="48"/>
        <end position="82"/>
    </location>
</feature>
<gene>
    <name evidence="2" type="ORF">GALL_536300</name>
</gene>
<proteinExistence type="predicted"/>
<evidence type="ECO:0000256" key="1">
    <source>
        <dbReference type="SAM" id="MobiDB-lite"/>
    </source>
</evidence>
<evidence type="ECO:0000313" key="2">
    <source>
        <dbReference type="EMBL" id="OIQ64819.1"/>
    </source>
</evidence>
<protein>
    <submittedName>
        <fullName evidence="2">Uncharacterized protein</fullName>
    </submittedName>
</protein>
<reference evidence="2" key="1">
    <citation type="submission" date="2016-10" db="EMBL/GenBank/DDBJ databases">
        <title>Sequence of Gallionella enrichment culture.</title>
        <authorList>
            <person name="Poehlein A."/>
            <person name="Muehling M."/>
            <person name="Daniel R."/>
        </authorList>
    </citation>
    <scope>NUCLEOTIDE SEQUENCE</scope>
</reference>
<accession>A0A1J5PHR4</accession>
<sequence>MSSQRKGFGRVVRDMQRGGAGVRKEQVEVAAQFLACQTVHRRQRLVQQHQRGLRRQRPTDRHPLALPARQGRGTARAQSGQADALEQPLGLLRTRWQTPAAQRKQNVVDHAQMRPERGFLEHHAEPACLGRHLHAGRAVKHHGVADTDATVMRLDETRHRAQQGALARTRPP</sequence>
<dbReference type="EMBL" id="MLJW01007813">
    <property type="protein sequence ID" value="OIQ64819.1"/>
    <property type="molecule type" value="Genomic_DNA"/>
</dbReference>
<comment type="caution">
    <text evidence="2">The sequence shown here is derived from an EMBL/GenBank/DDBJ whole genome shotgun (WGS) entry which is preliminary data.</text>
</comment>